<comment type="similarity">
    <text evidence="3">Belongs to the peptidase S1 family. CLIP subfamily.</text>
</comment>
<keyword evidence="1 4" id="KW-0732">Signal</keyword>
<dbReference type="OMA" id="HCYGSLI"/>
<feature type="domain" description="Peptidase S1" evidence="5">
    <location>
        <begin position="629"/>
        <end position="848"/>
    </location>
</feature>
<evidence type="ECO:0000313" key="7">
    <source>
        <dbReference type="EMBL" id="ETN63470.1"/>
    </source>
</evidence>
<evidence type="ECO:0000256" key="2">
    <source>
        <dbReference type="ARBA" id="ARBA00023157"/>
    </source>
</evidence>
<dbReference type="Proteomes" id="UP000000673">
    <property type="component" value="Unassembled WGS sequence"/>
</dbReference>
<reference evidence="7 9" key="1">
    <citation type="journal article" date="2010" name="BMC Genomics">
        <title>Combination of measures distinguishes pre-miRNAs from other stem-loops in the genome of the newly sequenced Anopheles darlingi.</title>
        <authorList>
            <person name="Mendes N.D."/>
            <person name="Freitas A.T."/>
            <person name="Vasconcelos A.T."/>
            <person name="Sagot M.F."/>
        </authorList>
    </citation>
    <scope>NUCLEOTIDE SEQUENCE</scope>
</reference>
<evidence type="ECO:0000259" key="6">
    <source>
        <dbReference type="PROSITE" id="PS51888"/>
    </source>
</evidence>
<protein>
    <submittedName>
        <fullName evidence="7 8">Uncharacterized protein</fullName>
    </submittedName>
</protein>
<keyword evidence="2" id="KW-1015">Disulfide bond</keyword>
<organism evidence="7">
    <name type="scientific">Anopheles darlingi</name>
    <name type="common">Mosquito</name>
    <dbReference type="NCBI Taxonomy" id="43151"/>
    <lineage>
        <taxon>Eukaryota</taxon>
        <taxon>Metazoa</taxon>
        <taxon>Ecdysozoa</taxon>
        <taxon>Arthropoda</taxon>
        <taxon>Hexapoda</taxon>
        <taxon>Insecta</taxon>
        <taxon>Pterygota</taxon>
        <taxon>Neoptera</taxon>
        <taxon>Endopterygota</taxon>
        <taxon>Diptera</taxon>
        <taxon>Nematocera</taxon>
        <taxon>Culicoidea</taxon>
        <taxon>Culicidae</taxon>
        <taxon>Anophelinae</taxon>
        <taxon>Anopheles</taxon>
    </lineage>
</organism>
<reference evidence="7" key="3">
    <citation type="journal article" date="2013" name="Nucleic Acids Res.">
        <title>The genome of Anopheles darlingi, the main neotropical malaria vector.</title>
        <authorList>
            <person name="Marinotti O."/>
            <person name="Cerqueira G.C."/>
            <person name="de Almeida L.G."/>
            <person name="Ferro M.I."/>
            <person name="Loreto E.L."/>
            <person name="Zaha A."/>
            <person name="Teixeira S.M."/>
            <person name="Wespiser A.R."/>
            <person name="Almeida E Silva A."/>
            <person name="Schlindwein A.D."/>
            <person name="Pacheco A.C."/>
            <person name="Silva A.L."/>
            <person name="Graveley B.R."/>
            <person name="Walenz B.P."/>
            <person name="Lima Bde A."/>
            <person name="Ribeiro C.A."/>
            <person name="Nunes-Silva C.G."/>
            <person name="de Carvalho C.R."/>
            <person name="Soares C.M."/>
            <person name="de Menezes C.B."/>
            <person name="Matiolli C."/>
            <person name="Caffrey D."/>
            <person name="Araujo D.A."/>
            <person name="de Oliveira D.M."/>
            <person name="Golenbock D."/>
            <person name="Grisard E.C."/>
            <person name="Fantinatti-Garboggini F."/>
            <person name="de Carvalho F.M."/>
            <person name="Barcellos F.G."/>
            <person name="Prosdocimi F."/>
            <person name="May G."/>
            <person name="Azevedo Junior G.M."/>
            <person name="Guimaraes G.M."/>
            <person name="Goldman G.H."/>
            <person name="Padilha I.Q."/>
            <person name="Batista Jda S."/>
            <person name="Ferro J.A."/>
            <person name="Ribeiro J.M."/>
            <person name="Fietto J.L."/>
            <person name="Dabbas K.M."/>
            <person name="Cerdeira L."/>
            <person name="Agnez-Lima L.F."/>
            <person name="Brocchi M."/>
            <person name="de Carvalho M.O."/>
            <person name="Teixeira Mde M."/>
            <person name="Diniz Maia Mde M."/>
            <person name="Goldman M.H."/>
            <person name="Cruz Schneider M.P."/>
            <person name="Felipe M.S."/>
            <person name="Hungria M."/>
            <person name="Nicolas M.F."/>
            <person name="Pereira M."/>
            <person name="Montes M.A."/>
            <person name="Cantao M.E."/>
            <person name="Vincentz M."/>
            <person name="Rafael M.S."/>
            <person name="Silverman N."/>
            <person name="Stoco P.H."/>
            <person name="Souza R.C."/>
            <person name="Vicentini R."/>
            <person name="Gazzinelli R.T."/>
            <person name="Neves Rde O."/>
            <person name="Silva R."/>
            <person name="Astolfi-Filho S."/>
            <person name="Maciel T.E."/>
            <person name="Urmenyi T.P."/>
            <person name="Tadei W.P."/>
            <person name="Camargo E.P."/>
            <person name="de Vasconcelos A.T."/>
        </authorList>
    </citation>
    <scope>NUCLEOTIDE SEQUENCE</scope>
</reference>
<evidence type="ECO:0000313" key="9">
    <source>
        <dbReference type="Proteomes" id="UP000000673"/>
    </source>
</evidence>
<dbReference type="VEuPathDB" id="VectorBase:ADAR2_011484"/>
<reference evidence="8" key="4">
    <citation type="submission" date="2015-06" db="UniProtKB">
        <authorList>
            <consortium name="EnsemblMetazoa"/>
        </authorList>
    </citation>
    <scope>IDENTIFICATION</scope>
</reference>
<evidence type="ECO:0000256" key="4">
    <source>
        <dbReference type="SAM" id="SignalP"/>
    </source>
</evidence>
<dbReference type="AlphaFoldDB" id="W5JKP9"/>
<dbReference type="PROSITE" id="PS50240">
    <property type="entry name" value="TRYPSIN_DOM"/>
    <property type="match status" value="2"/>
</dbReference>
<dbReference type="PANTHER" id="PTHR24260">
    <property type="match status" value="1"/>
</dbReference>
<sequence>MAECRPSYSSAGFLLLLVGCFHAGSASLFPEKAKQLEFSDPLMPNEEQSVRDCPFTIYQYGGYALASSIFAERFVDKTFSHTARVRLGEVYCVGIIVDENHVLTNSECVDEIDLPEVKLTNETLPVFEVAETFSNSEFNVTLLRLNSSIEFNSLAVPACFWNAPYEKGFEKLQRLFVDENGNMSVESTKCTFQNRKDCLEAIGNTGDILQTRTIAKWRMHPFVLSFGLDESGAPVPVSQYIDWISKMTESNISSSECVARHETLRDYEDSMVSKSDNYQTVQYSKSRFSYTELNMYKVRIIPSDTEKTSKRHCYGSLIGPKFVISSASCLKQHEGQTYEVEMGQQYTYQKDAGYRAQVPALKVHYHPEYDVVTSANDVALVELVAPIHNFSKNFLPACIWTHEKLPVDLFQINGYAPFDNNDDLATRTQQMYVTAGVYDDCVDKLESNQFCAGFPTALPPETCHNSIGSAMSRSLYAFERFYEYIFAINSRGENCGFNWPTIFTKISPYIQWIDSIIFAPKVRYEDKTSYYGDRCSRDDGTEGTCVYLKQCPKLDKEAQQGNSIVAAPSCSYGMEGELVVCCSDENFLREESQRPQLTAAHEELENCANLYHEFRRNKSPYKVDNFPTYPYLVRIDDGENRTCNGTIVSKQFILTTAGCYQQLGHDNVTIVAGNTTHQRLAVQDTFIHPEYRNDSAEYNLVLLRLEKPLSIDNETIPACLWNNHSHTPLRLEEVYSNPNPTHQYYYPLFSKECERKHRTSVKAHQLCIEQDLMFYQDRRSLKLDAGNGLVSHFAQGVHEYKVTYLVGLYGKVGHSFEDNSDSDYVTTSTYSVYQRISEYYHWIRNVILVAMQGV</sequence>
<feature type="chain" id="PRO_5010155591" evidence="4">
    <location>
        <begin position="27"/>
        <end position="854"/>
    </location>
</feature>
<feature type="domain" description="Clip" evidence="6">
    <location>
        <begin position="534"/>
        <end position="582"/>
    </location>
</feature>
<dbReference type="InterPro" id="IPR043504">
    <property type="entry name" value="Peptidase_S1_PA_chymotrypsin"/>
</dbReference>
<dbReference type="InterPro" id="IPR001254">
    <property type="entry name" value="Trypsin_dom"/>
</dbReference>
<dbReference type="GO" id="GO:0004252">
    <property type="term" value="F:serine-type endopeptidase activity"/>
    <property type="evidence" value="ECO:0007669"/>
    <property type="project" value="InterPro"/>
</dbReference>
<dbReference type="GO" id="GO:0006508">
    <property type="term" value="P:proteolysis"/>
    <property type="evidence" value="ECO:0007669"/>
    <property type="project" value="InterPro"/>
</dbReference>
<dbReference type="PANTHER" id="PTHR24260:SF145">
    <property type="entry name" value="FI17609P1-RELATED"/>
    <property type="match status" value="1"/>
</dbReference>
<feature type="domain" description="Peptidase S1" evidence="5">
    <location>
        <begin position="296"/>
        <end position="518"/>
    </location>
</feature>
<proteinExistence type="inferred from homology"/>
<dbReference type="InterPro" id="IPR051333">
    <property type="entry name" value="CLIP_Serine_Protease"/>
</dbReference>
<dbReference type="HOGENOM" id="CLU_341377_0_0_1"/>
<dbReference type="SUPFAM" id="SSF50494">
    <property type="entry name" value="Trypsin-like serine proteases"/>
    <property type="match status" value="3"/>
</dbReference>
<dbReference type="STRING" id="43151.W5JKP9"/>
<dbReference type="Gene3D" id="2.40.10.10">
    <property type="entry name" value="Trypsin-like serine proteases"/>
    <property type="match status" value="4"/>
</dbReference>
<dbReference type="Pfam" id="PF00089">
    <property type="entry name" value="Trypsin"/>
    <property type="match status" value="3"/>
</dbReference>
<gene>
    <name evidence="7" type="ORF">AND_004797</name>
</gene>
<reference evidence="7" key="2">
    <citation type="submission" date="2010-05" db="EMBL/GenBank/DDBJ databases">
        <authorList>
            <person name="Almeida L.G."/>
            <person name="Nicolas M.F."/>
            <person name="Souza R.C."/>
            <person name="Vasconcelos A.T.R."/>
        </authorList>
    </citation>
    <scope>NUCLEOTIDE SEQUENCE</scope>
</reference>
<dbReference type="EMBL" id="ADMH02001252">
    <property type="protein sequence ID" value="ETN63470.1"/>
    <property type="molecule type" value="Genomic_DNA"/>
</dbReference>
<dbReference type="VEuPathDB" id="VectorBase:ADAC004797"/>
<dbReference type="InterPro" id="IPR022700">
    <property type="entry name" value="CLIP"/>
</dbReference>
<dbReference type="PROSITE" id="PS51257">
    <property type="entry name" value="PROKAR_LIPOPROTEIN"/>
    <property type="match status" value="1"/>
</dbReference>
<dbReference type="SMART" id="SM00020">
    <property type="entry name" value="Tryp_SPc"/>
    <property type="match status" value="1"/>
</dbReference>
<dbReference type="InterPro" id="IPR009003">
    <property type="entry name" value="Peptidase_S1_PA"/>
</dbReference>
<accession>W5JKP9</accession>
<keyword evidence="9" id="KW-1185">Reference proteome</keyword>
<evidence type="ECO:0000259" key="5">
    <source>
        <dbReference type="PROSITE" id="PS50240"/>
    </source>
</evidence>
<feature type="signal peptide" evidence="4">
    <location>
        <begin position="1"/>
        <end position="26"/>
    </location>
</feature>
<evidence type="ECO:0000313" key="8">
    <source>
        <dbReference type="EnsemblMetazoa" id="ADAC004797-PA"/>
    </source>
</evidence>
<dbReference type="eggNOG" id="KOG3627">
    <property type="taxonomic scope" value="Eukaryota"/>
</dbReference>
<dbReference type="EnsemblMetazoa" id="ADAC004797-RA">
    <property type="protein sequence ID" value="ADAC004797-PA"/>
    <property type="gene ID" value="ADAC004797"/>
</dbReference>
<evidence type="ECO:0000256" key="3">
    <source>
        <dbReference type="ARBA" id="ARBA00024195"/>
    </source>
</evidence>
<evidence type="ECO:0000256" key="1">
    <source>
        <dbReference type="ARBA" id="ARBA00022729"/>
    </source>
</evidence>
<dbReference type="PROSITE" id="PS51888">
    <property type="entry name" value="CLIP"/>
    <property type="match status" value="1"/>
</dbReference>
<name>W5JKP9_ANODA</name>